<accession>A0A0M4FY86</accession>
<evidence type="ECO:0000313" key="3">
    <source>
        <dbReference type="Proteomes" id="UP000067625"/>
    </source>
</evidence>
<dbReference type="Gene3D" id="3.40.50.300">
    <property type="entry name" value="P-loop containing nucleotide triphosphate hydrolases"/>
    <property type="match status" value="1"/>
</dbReference>
<dbReference type="GO" id="GO:0005524">
    <property type="term" value="F:ATP binding"/>
    <property type="evidence" value="ECO:0007669"/>
    <property type="project" value="InterPro"/>
</dbReference>
<evidence type="ECO:0000259" key="1">
    <source>
        <dbReference type="Pfam" id="PF01695"/>
    </source>
</evidence>
<sequence length="273" mass="31464">MTFLSETCNKHKYFKNGDWHTKTVYKMSNAKGDAFCPICAAQESTKKLEKEVQASIDQAEAARAEASKLEHVLLRKSIVPDQELLNASFDNYITDCQETSSNLKSAKECFAHYKENLTFNIFFQGKQGAGKSHLAYSILREINDDKQMDKSSLFVSVEEMMRLMKDSFGDKKSKYTERYFIDLLASVDYLVLDDIGAETGAIDSEKQATDFVQRIIYAVLTKRQHKSTIITTNLNKESIFNMYDKKLVSRMLKRPKYILFKNAKDRRKEDIPF</sequence>
<dbReference type="GO" id="GO:0006260">
    <property type="term" value="P:DNA replication"/>
    <property type="evidence" value="ECO:0007669"/>
    <property type="project" value="TreeGrafter"/>
</dbReference>
<dbReference type="Pfam" id="PF01695">
    <property type="entry name" value="IstB_IS21"/>
    <property type="match status" value="1"/>
</dbReference>
<dbReference type="PANTHER" id="PTHR30050:SF8">
    <property type="entry name" value="PRIMOSOMAL PROTEIN DNAI"/>
    <property type="match status" value="1"/>
</dbReference>
<reference evidence="2 3" key="2">
    <citation type="journal article" date="2016" name="Int. J. Syst. Evol. Microbiol.">
        <title>Bacillus gobiensis sp. nov., isolated from a soil sample.</title>
        <authorList>
            <person name="Liu B."/>
            <person name="Liu G.H."/>
            <person name="Cetin S."/>
            <person name="Schumann P."/>
            <person name="Pan Z.Z."/>
            <person name="Chen Q.Q."/>
        </authorList>
    </citation>
    <scope>NUCLEOTIDE SEQUENCE [LARGE SCALE GENOMIC DNA]</scope>
    <source>
        <strain evidence="2 3">FJAT-4402</strain>
    </source>
</reference>
<name>A0A0M4FY86_9BACI</name>
<dbReference type="EMBL" id="CP012600">
    <property type="protein sequence ID" value="ALC84055.1"/>
    <property type="molecule type" value="Genomic_DNA"/>
</dbReference>
<dbReference type="STRING" id="1441095.AM592_01610"/>
<dbReference type="InterPro" id="IPR002611">
    <property type="entry name" value="IstB_ATP-bd"/>
</dbReference>
<dbReference type="InterPro" id="IPR027417">
    <property type="entry name" value="P-loop_NTPase"/>
</dbReference>
<gene>
    <name evidence="2" type="ORF">AM592_01610</name>
</gene>
<dbReference type="AlphaFoldDB" id="A0A0M4FY86"/>
<proteinExistence type="predicted"/>
<protein>
    <recommendedName>
        <fullName evidence="1">IstB-like ATP-binding domain-containing protein</fullName>
    </recommendedName>
</protein>
<dbReference type="Proteomes" id="UP000067625">
    <property type="component" value="Chromosome"/>
</dbReference>
<keyword evidence="3" id="KW-1185">Reference proteome</keyword>
<dbReference type="PATRIC" id="fig|1441095.3.peg.335"/>
<organism evidence="2 3">
    <name type="scientific">Bacillus gobiensis</name>
    <dbReference type="NCBI Taxonomy" id="1441095"/>
    <lineage>
        <taxon>Bacteria</taxon>
        <taxon>Bacillati</taxon>
        <taxon>Bacillota</taxon>
        <taxon>Bacilli</taxon>
        <taxon>Bacillales</taxon>
        <taxon>Bacillaceae</taxon>
        <taxon>Bacillus</taxon>
    </lineage>
</organism>
<feature type="domain" description="IstB-like ATP-binding" evidence="1">
    <location>
        <begin position="43"/>
        <end position="254"/>
    </location>
</feature>
<evidence type="ECO:0000313" key="2">
    <source>
        <dbReference type="EMBL" id="ALC84055.1"/>
    </source>
</evidence>
<dbReference type="CDD" id="cd00009">
    <property type="entry name" value="AAA"/>
    <property type="match status" value="1"/>
</dbReference>
<reference evidence="3" key="1">
    <citation type="submission" date="2015-08" db="EMBL/GenBank/DDBJ databases">
        <title>Genome sequencing project for genomic taxonomy and phylogenomics of Bacillus-like bacteria.</title>
        <authorList>
            <person name="Liu B."/>
            <person name="Wang J."/>
            <person name="Zhu Y."/>
            <person name="Liu G."/>
            <person name="Chen Q."/>
            <person name="Chen Z."/>
            <person name="Lan J."/>
            <person name="Che J."/>
            <person name="Ge C."/>
            <person name="Shi H."/>
            <person name="Pan Z."/>
            <person name="Liu X."/>
        </authorList>
    </citation>
    <scope>NUCLEOTIDE SEQUENCE [LARGE SCALE GENOMIC DNA]</scope>
    <source>
        <strain evidence="3">FJAT-4402</strain>
    </source>
</reference>
<dbReference type="SUPFAM" id="SSF52540">
    <property type="entry name" value="P-loop containing nucleoside triphosphate hydrolases"/>
    <property type="match status" value="1"/>
</dbReference>
<dbReference type="PANTHER" id="PTHR30050">
    <property type="entry name" value="CHROMOSOMAL REPLICATION INITIATOR PROTEIN DNAA"/>
    <property type="match status" value="1"/>
</dbReference>